<evidence type="ECO:0000256" key="3">
    <source>
        <dbReference type="ARBA" id="ARBA00022691"/>
    </source>
</evidence>
<dbReference type="InterPro" id="IPR001525">
    <property type="entry name" value="C5_MeTfrase"/>
</dbReference>
<dbReference type="eggNOG" id="COG0270">
    <property type="taxonomic scope" value="Bacteria"/>
</dbReference>
<dbReference type="InterPro" id="IPR029063">
    <property type="entry name" value="SAM-dependent_MTases_sf"/>
</dbReference>
<dbReference type="HOGENOM" id="CLU_006958_0_1_9"/>
<gene>
    <name evidence="8" type="ORF">UC3_00020</name>
</gene>
<dbReference type="PROSITE" id="PS00094">
    <property type="entry name" value="C5_MTASE_1"/>
    <property type="match status" value="1"/>
</dbReference>
<dbReference type="EMBL" id="AJAT01000001">
    <property type="protein sequence ID" value="EOL50128.1"/>
    <property type="molecule type" value="Genomic_DNA"/>
</dbReference>
<reference evidence="8 9" key="1">
    <citation type="submission" date="2013-02" db="EMBL/GenBank/DDBJ databases">
        <title>The Genome Sequence of Enterococcus phoeniculicola BAA-412.</title>
        <authorList>
            <consortium name="The Broad Institute Genome Sequencing Platform"/>
            <consortium name="The Broad Institute Genome Sequencing Center for Infectious Disease"/>
            <person name="Earl A.M."/>
            <person name="Gilmore M.S."/>
            <person name="Lebreton F."/>
            <person name="Walker B."/>
            <person name="Young S.K."/>
            <person name="Zeng Q."/>
            <person name="Gargeya S."/>
            <person name="Fitzgerald M."/>
            <person name="Haas B."/>
            <person name="Abouelleil A."/>
            <person name="Alvarado L."/>
            <person name="Arachchi H.M."/>
            <person name="Berlin A.M."/>
            <person name="Chapman S.B."/>
            <person name="Dewar J."/>
            <person name="Goldberg J."/>
            <person name="Griggs A."/>
            <person name="Gujja S."/>
            <person name="Hansen M."/>
            <person name="Howarth C."/>
            <person name="Imamovic A."/>
            <person name="Larimer J."/>
            <person name="McCowan C."/>
            <person name="Murphy C."/>
            <person name="Neiman D."/>
            <person name="Pearson M."/>
            <person name="Priest M."/>
            <person name="Roberts A."/>
            <person name="Saif S."/>
            <person name="Shea T."/>
            <person name="Sisk P."/>
            <person name="Sykes S."/>
            <person name="Wortman J."/>
            <person name="Nusbaum C."/>
            <person name="Birren B."/>
        </authorList>
    </citation>
    <scope>NUCLEOTIDE SEQUENCE [LARGE SCALE GENOMIC DNA]</scope>
    <source>
        <strain evidence="8 9">ATCC BAA-412</strain>
    </source>
</reference>
<organism evidence="8 9">
    <name type="scientific">Enterococcus phoeniculicola ATCC BAA-412</name>
    <dbReference type="NCBI Taxonomy" id="1158610"/>
    <lineage>
        <taxon>Bacteria</taxon>
        <taxon>Bacillati</taxon>
        <taxon>Bacillota</taxon>
        <taxon>Bacilli</taxon>
        <taxon>Lactobacillales</taxon>
        <taxon>Enterococcaceae</taxon>
        <taxon>Enterococcus</taxon>
    </lineage>
</organism>
<comment type="similarity">
    <text evidence="5 6">Belongs to the class I-like SAM-binding methyltransferase superfamily. C5-methyltransferase family.</text>
</comment>
<dbReference type="AlphaFoldDB" id="R3U9I2"/>
<evidence type="ECO:0000256" key="1">
    <source>
        <dbReference type="ARBA" id="ARBA00022603"/>
    </source>
</evidence>
<keyword evidence="3 5" id="KW-0949">S-adenosyl-L-methionine</keyword>
<dbReference type="PROSITE" id="PS51679">
    <property type="entry name" value="SAM_MT_C5"/>
    <property type="match status" value="1"/>
</dbReference>
<dbReference type="InterPro" id="IPR050750">
    <property type="entry name" value="C5-MTase"/>
</dbReference>
<dbReference type="NCBIfam" id="TIGR00675">
    <property type="entry name" value="dcm"/>
    <property type="match status" value="1"/>
</dbReference>
<name>R3U9I2_9ENTE</name>
<keyword evidence="9" id="KW-1185">Reference proteome</keyword>
<dbReference type="Proteomes" id="UP000013785">
    <property type="component" value="Unassembled WGS sequence"/>
</dbReference>
<dbReference type="PATRIC" id="fig|1158610.3.peg.11"/>
<dbReference type="PROSITE" id="PS00095">
    <property type="entry name" value="C5_MTASE_2"/>
    <property type="match status" value="1"/>
</dbReference>
<dbReference type="Gene3D" id="3.40.50.150">
    <property type="entry name" value="Vaccinia Virus protein VP39"/>
    <property type="match status" value="1"/>
</dbReference>
<sequence length="308" mass="34971">MNVCSVYSGIGGLDLGFQATGFHINQAIDMDEYCVHAYKANISDNIICGLVKDHIEELLPHDLLIGGPPCQPYSTLGLMRGLDDERAKTFYDVLEITRKHHTKVLVLENVANLLSHQNGETFRYMKECLDYFGYYIYHQILDTKNFGIPANRRRVFIVCFRKEYFKDEPFKFPSGFPLKTTLQELLDEVVDTKYFLSKKTAQNILDIPSGNGNRLINPTVAKTLTTKISANNKVTQNTYVTDIKNATDSEKSTLRRLTPNECRKLQGFPDDWKQVTSDFQAYKQFGNAVTVPVATALAKTIKAYINKN</sequence>
<accession>R3U9I2</accession>
<comment type="catalytic activity">
    <reaction evidence="7">
        <text>a 2'-deoxycytidine in DNA + S-adenosyl-L-methionine = a 5-methyl-2'-deoxycytidine in DNA + S-adenosyl-L-homocysteine + H(+)</text>
        <dbReference type="Rhea" id="RHEA:13681"/>
        <dbReference type="Rhea" id="RHEA-COMP:11369"/>
        <dbReference type="Rhea" id="RHEA-COMP:11370"/>
        <dbReference type="ChEBI" id="CHEBI:15378"/>
        <dbReference type="ChEBI" id="CHEBI:57856"/>
        <dbReference type="ChEBI" id="CHEBI:59789"/>
        <dbReference type="ChEBI" id="CHEBI:85452"/>
        <dbReference type="ChEBI" id="CHEBI:85454"/>
        <dbReference type="EC" id="2.1.1.37"/>
    </reaction>
</comment>
<dbReference type="GO" id="GO:0032259">
    <property type="term" value="P:methylation"/>
    <property type="evidence" value="ECO:0007669"/>
    <property type="project" value="UniProtKB-KW"/>
</dbReference>
<dbReference type="PRINTS" id="PR00105">
    <property type="entry name" value="C5METTRFRASE"/>
</dbReference>
<dbReference type="EC" id="2.1.1.37" evidence="7"/>
<dbReference type="GO" id="GO:0003886">
    <property type="term" value="F:DNA (cytosine-5-)-methyltransferase activity"/>
    <property type="evidence" value="ECO:0007669"/>
    <property type="project" value="UniProtKB-EC"/>
</dbReference>
<dbReference type="PANTHER" id="PTHR46098">
    <property type="entry name" value="TRNA (CYTOSINE(38)-C(5))-METHYLTRANSFERASE"/>
    <property type="match status" value="1"/>
</dbReference>
<evidence type="ECO:0000256" key="2">
    <source>
        <dbReference type="ARBA" id="ARBA00022679"/>
    </source>
</evidence>
<evidence type="ECO:0000313" key="8">
    <source>
        <dbReference type="EMBL" id="EOL50128.1"/>
    </source>
</evidence>
<feature type="active site" evidence="5">
    <location>
        <position position="70"/>
    </location>
</feature>
<evidence type="ECO:0000313" key="9">
    <source>
        <dbReference type="Proteomes" id="UP000013785"/>
    </source>
</evidence>
<dbReference type="GO" id="GO:0009307">
    <property type="term" value="P:DNA restriction-modification system"/>
    <property type="evidence" value="ECO:0007669"/>
    <property type="project" value="UniProtKB-KW"/>
</dbReference>
<dbReference type="OrthoDB" id="9813719at2"/>
<evidence type="ECO:0000256" key="5">
    <source>
        <dbReference type="PROSITE-ProRule" id="PRU01016"/>
    </source>
</evidence>
<protein>
    <recommendedName>
        <fullName evidence="7">Cytosine-specific methyltransferase</fullName>
        <ecNumber evidence="7">2.1.1.37</ecNumber>
    </recommendedName>
</protein>
<proteinExistence type="inferred from homology"/>
<keyword evidence="2 5" id="KW-0808">Transferase</keyword>
<keyword evidence="4" id="KW-0680">Restriction system</keyword>
<evidence type="ECO:0000256" key="4">
    <source>
        <dbReference type="ARBA" id="ARBA00022747"/>
    </source>
</evidence>
<dbReference type="PANTHER" id="PTHR46098:SF1">
    <property type="entry name" value="TRNA (CYTOSINE(38)-C(5))-METHYLTRANSFERASE"/>
    <property type="match status" value="1"/>
</dbReference>
<keyword evidence="1 5" id="KW-0489">Methyltransferase</keyword>
<dbReference type="SUPFAM" id="SSF53335">
    <property type="entry name" value="S-adenosyl-L-methionine-dependent methyltransferases"/>
    <property type="match status" value="1"/>
</dbReference>
<dbReference type="STRING" id="154621.RV11_GL002283"/>
<dbReference type="InterPro" id="IPR031303">
    <property type="entry name" value="C5_meth_CS"/>
</dbReference>
<dbReference type="Pfam" id="PF00145">
    <property type="entry name" value="DNA_methylase"/>
    <property type="match status" value="1"/>
</dbReference>
<evidence type="ECO:0000256" key="6">
    <source>
        <dbReference type="RuleBase" id="RU000416"/>
    </source>
</evidence>
<comment type="caution">
    <text evidence="8">The sequence shown here is derived from an EMBL/GenBank/DDBJ whole genome shotgun (WGS) entry which is preliminary data.</text>
</comment>
<dbReference type="Gene3D" id="3.90.120.10">
    <property type="entry name" value="DNA Methylase, subunit A, domain 2"/>
    <property type="match status" value="1"/>
</dbReference>
<dbReference type="CDD" id="cd00315">
    <property type="entry name" value="Cyt_C5_DNA_methylase"/>
    <property type="match status" value="1"/>
</dbReference>
<evidence type="ECO:0000256" key="7">
    <source>
        <dbReference type="RuleBase" id="RU000417"/>
    </source>
</evidence>
<dbReference type="InterPro" id="IPR018117">
    <property type="entry name" value="C5_DNA_meth_AS"/>
</dbReference>
<dbReference type="RefSeq" id="WP_010766722.1">
    <property type="nucleotide sequence ID" value="NZ_ASWE01000008.1"/>
</dbReference>